<dbReference type="PROSITE" id="PS00903">
    <property type="entry name" value="CYT_DCMP_DEAMINASES_1"/>
    <property type="match status" value="1"/>
</dbReference>
<dbReference type="GO" id="GO:0008270">
    <property type="term" value="F:zinc ion binding"/>
    <property type="evidence" value="ECO:0007669"/>
    <property type="project" value="UniProtKB-UniRule"/>
</dbReference>
<accession>A0A285P477</accession>
<evidence type="ECO:0000256" key="4">
    <source>
        <dbReference type="ARBA" id="ARBA00022723"/>
    </source>
</evidence>
<evidence type="ECO:0000256" key="7">
    <source>
        <dbReference type="ARBA" id="ARBA00048045"/>
    </source>
</evidence>
<dbReference type="PANTHER" id="PTHR11079:SF202">
    <property type="entry name" value="TRNA-SPECIFIC ADENOSINE DEAMINASE"/>
    <property type="match status" value="1"/>
</dbReference>
<dbReference type="InterPro" id="IPR002125">
    <property type="entry name" value="CMP_dCMP_dom"/>
</dbReference>
<keyword evidence="6 8" id="KW-0862">Zinc</keyword>
<keyword evidence="3 8" id="KW-0819">tRNA processing</keyword>
<evidence type="ECO:0000256" key="8">
    <source>
        <dbReference type="HAMAP-Rule" id="MF_00972"/>
    </source>
</evidence>
<dbReference type="EC" id="3.5.4.33" evidence="8"/>
<dbReference type="SUPFAM" id="SSF53927">
    <property type="entry name" value="Cytidine deaminase-like"/>
    <property type="match status" value="1"/>
</dbReference>
<evidence type="ECO:0000313" key="11">
    <source>
        <dbReference type="Proteomes" id="UP000218627"/>
    </source>
</evidence>
<evidence type="ECO:0000256" key="6">
    <source>
        <dbReference type="ARBA" id="ARBA00022833"/>
    </source>
</evidence>
<keyword evidence="5 8" id="KW-0378">Hydrolase</keyword>
<proteinExistence type="inferred from homology"/>
<reference evidence="11" key="1">
    <citation type="submission" date="2017-09" db="EMBL/GenBank/DDBJ databases">
        <authorList>
            <person name="Varghese N."/>
            <person name="Submissions S."/>
        </authorList>
    </citation>
    <scope>NUCLEOTIDE SEQUENCE [LARGE SCALE GENOMIC DNA]</scope>
    <source>
        <strain evidence="11">DSM 2913</strain>
    </source>
</reference>
<feature type="active site" description="Proton donor" evidence="8">
    <location>
        <position position="54"/>
    </location>
</feature>
<comment type="catalytic activity">
    <reaction evidence="7 8">
        <text>adenosine(34) in tRNA + H2O + H(+) = inosine(34) in tRNA + NH4(+)</text>
        <dbReference type="Rhea" id="RHEA:43168"/>
        <dbReference type="Rhea" id="RHEA-COMP:10373"/>
        <dbReference type="Rhea" id="RHEA-COMP:10374"/>
        <dbReference type="ChEBI" id="CHEBI:15377"/>
        <dbReference type="ChEBI" id="CHEBI:15378"/>
        <dbReference type="ChEBI" id="CHEBI:28938"/>
        <dbReference type="ChEBI" id="CHEBI:74411"/>
        <dbReference type="ChEBI" id="CHEBI:82852"/>
        <dbReference type="EC" id="3.5.4.33"/>
    </reaction>
</comment>
<comment type="function">
    <text evidence="8">Catalyzes the deamination of adenosine to inosine at the wobble position 34 of tRNA(Arg2).</text>
</comment>
<evidence type="ECO:0000256" key="2">
    <source>
        <dbReference type="ARBA" id="ARBA00011738"/>
    </source>
</evidence>
<comment type="similarity">
    <text evidence="1">Belongs to the cytidine and deoxycytidylate deaminase family. ADAT2 subfamily.</text>
</comment>
<dbReference type="Proteomes" id="UP000218627">
    <property type="component" value="Unassembled WGS sequence"/>
</dbReference>
<dbReference type="InterPro" id="IPR016192">
    <property type="entry name" value="APOBEC/CMP_deaminase_Zn-bd"/>
</dbReference>
<dbReference type="PROSITE" id="PS51747">
    <property type="entry name" value="CYT_DCMP_DEAMINASES_2"/>
    <property type="match status" value="1"/>
</dbReference>
<dbReference type="RefSeq" id="WP_096603291.1">
    <property type="nucleotide sequence ID" value="NZ_OBEN01000012.1"/>
</dbReference>
<dbReference type="EMBL" id="OBEN01000012">
    <property type="protein sequence ID" value="SNZ16539.1"/>
    <property type="molecule type" value="Genomic_DNA"/>
</dbReference>
<name>A0A285P477_9AQUI</name>
<evidence type="ECO:0000256" key="3">
    <source>
        <dbReference type="ARBA" id="ARBA00022694"/>
    </source>
</evidence>
<comment type="cofactor">
    <cofactor evidence="8">
        <name>Zn(2+)</name>
        <dbReference type="ChEBI" id="CHEBI:29105"/>
    </cofactor>
    <text evidence="8">Binds 1 zinc ion per subunit.</text>
</comment>
<dbReference type="PANTHER" id="PTHR11079">
    <property type="entry name" value="CYTOSINE DEAMINASE FAMILY MEMBER"/>
    <property type="match status" value="1"/>
</dbReference>
<comment type="subunit">
    <text evidence="2 8">Homodimer.</text>
</comment>
<sequence>MSQEYFIELCLEQARKAYHLGEVPVGCVVVKDNEVIAQAHNCVEKLKDPTAHAEMLALNVVSEHLGEKYLYGCHVYVSLEPCVMCSYAMILRRVERVIFLAQDYKHGGVMSLYNLFDDTRFNHRVRWEYLPVQEAQELIKKFFKNLRDQR</sequence>
<feature type="binding site" evidence="8">
    <location>
        <position position="52"/>
    </location>
    <ligand>
        <name>Zn(2+)</name>
        <dbReference type="ChEBI" id="CHEBI:29105"/>
        <note>catalytic</note>
    </ligand>
</feature>
<dbReference type="Gene3D" id="3.40.140.10">
    <property type="entry name" value="Cytidine Deaminase, domain 2"/>
    <property type="match status" value="1"/>
</dbReference>
<dbReference type="CDD" id="cd01285">
    <property type="entry name" value="nucleoside_deaminase"/>
    <property type="match status" value="1"/>
</dbReference>
<protein>
    <recommendedName>
        <fullName evidence="8">tRNA-specific adenosine deaminase</fullName>
        <ecNumber evidence="8">3.5.4.33</ecNumber>
    </recommendedName>
</protein>
<dbReference type="InterPro" id="IPR028883">
    <property type="entry name" value="tRNA_aden_deaminase"/>
</dbReference>
<dbReference type="Pfam" id="PF00383">
    <property type="entry name" value="dCMP_cyt_deam_1"/>
    <property type="match status" value="1"/>
</dbReference>
<feature type="binding site" evidence="8">
    <location>
        <position position="85"/>
    </location>
    <ligand>
        <name>Zn(2+)</name>
        <dbReference type="ChEBI" id="CHEBI:29105"/>
        <note>catalytic</note>
    </ligand>
</feature>
<evidence type="ECO:0000256" key="1">
    <source>
        <dbReference type="ARBA" id="ARBA00010669"/>
    </source>
</evidence>
<organism evidence="10 11">
    <name type="scientific">Hydrogenobacter hydrogenophilus</name>
    <dbReference type="NCBI Taxonomy" id="35835"/>
    <lineage>
        <taxon>Bacteria</taxon>
        <taxon>Pseudomonadati</taxon>
        <taxon>Aquificota</taxon>
        <taxon>Aquificia</taxon>
        <taxon>Aquificales</taxon>
        <taxon>Aquificaceae</taxon>
        <taxon>Hydrogenobacter</taxon>
    </lineage>
</organism>
<dbReference type="InterPro" id="IPR016193">
    <property type="entry name" value="Cytidine_deaminase-like"/>
</dbReference>
<evidence type="ECO:0000313" key="10">
    <source>
        <dbReference type="EMBL" id="SNZ16539.1"/>
    </source>
</evidence>
<feature type="binding site" evidence="8">
    <location>
        <position position="82"/>
    </location>
    <ligand>
        <name>Zn(2+)</name>
        <dbReference type="ChEBI" id="CHEBI:29105"/>
        <note>catalytic</note>
    </ligand>
</feature>
<keyword evidence="11" id="KW-1185">Reference proteome</keyword>
<dbReference type="HAMAP" id="MF_00972">
    <property type="entry name" value="tRNA_aden_deaminase"/>
    <property type="match status" value="1"/>
</dbReference>
<keyword evidence="4 8" id="KW-0479">Metal-binding</keyword>
<evidence type="ECO:0000256" key="5">
    <source>
        <dbReference type="ARBA" id="ARBA00022801"/>
    </source>
</evidence>
<dbReference type="GO" id="GO:0052717">
    <property type="term" value="F:tRNA-specific adenosine-34 deaminase activity"/>
    <property type="evidence" value="ECO:0007669"/>
    <property type="project" value="UniProtKB-UniRule"/>
</dbReference>
<dbReference type="AlphaFoldDB" id="A0A285P477"/>
<dbReference type="GO" id="GO:0002100">
    <property type="term" value="P:tRNA wobble adenosine to inosine editing"/>
    <property type="evidence" value="ECO:0007669"/>
    <property type="project" value="UniProtKB-UniRule"/>
</dbReference>
<dbReference type="OrthoDB" id="9802676at2"/>
<evidence type="ECO:0000259" key="9">
    <source>
        <dbReference type="PROSITE" id="PS51747"/>
    </source>
</evidence>
<gene>
    <name evidence="8" type="primary">tadA</name>
    <name evidence="10" type="ORF">SAMN06265353_1636</name>
</gene>
<feature type="domain" description="CMP/dCMP-type deaminase" evidence="9">
    <location>
        <begin position="1"/>
        <end position="128"/>
    </location>
</feature>